<dbReference type="SUPFAM" id="SSF56112">
    <property type="entry name" value="Protein kinase-like (PK-like)"/>
    <property type="match status" value="1"/>
</dbReference>
<evidence type="ECO:0000313" key="2">
    <source>
        <dbReference type="EMBL" id="QDU84216.1"/>
    </source>
</evidence>
<evidence type="ECO:0000313" key="3">
    <source>
        <dbReference type="Proteomes" id="UP000319342"/>
    </source>
</evidence>
<dbReference type="Pfam" id="PF01636">
    <property type="entry name" value="APH"/>
    <property type="match status" value="1"/>
</dbReference>
<evidence type="ECO:0000259" key="1">
    <source>
        <dbReference type="Pfam" id="PF01636"/>
    </source>
</evidence>
<dbReference type="InterPro" id="IPR002575">
    <property type="entry name" value="Aminoglycoside_PTrfase"/>
</dbReference>
<name>A0A518CYD7_9BACT</name>
<sequence length="595" mass="64651">MNHDLADDAAGARWLAALDAGAPWRDALEQHLCAVDLVEAERTMQVLKEGRGAWVPLAIEEPATRERPAVAWLFGNALSGTATVLARLGFRVVVFDPSATRGAIAVHRDRWNGSGHVHHRVWSRALAASDLEGGDGPPALAVVEGPVPNALDPAGGLVRALTECGARRVWHVGDNRLGYKRSTGVRADLRVRSPLRFVRDALFGEGRTLAGFRRAVEPLGPARSLALYPHRWDFSLVVGLDDRRGPDLFLGPGERSNRVKIAGYRLGLFPWLTPSFAVGAPVPERSLVDRILREVGVRTGEDPGRLEHLIATRGNNALLLTNGTGGGTSSGRFAVHVPLGADQERQVRRHHRLLERLRVGGGTRLATPEPLWSGAIDGVFVQVERRVGAINAAQLVDERDRERVALPGCVALLAAARADDGSPRVLDEVELAEHVHGRAEAVAARAGREETARAVHALADRLAEALVNEPIPRVFGHGDLRAKHVAVETDGTPVALLDLGCAQPSDLPLVDLLNLVLHDRKDDARSSLGAAWIEARERRLPAALEAVLADYVERLGLSRAYDDAIRAAYPLFVAAAAERYWDYSRPRWVHRQFAI</sequence>
<feature type="domain" description="Aminoglycoside phosphotransferase" evidence="1">
    <location>
        <begin position="328"/>
        <end position="539"/>
    </location>
</feature>
<dbReference type="InterPro" id="IPR011009">
    <property type="entry name" value="Kinase-like_dom_sf"/>
</dbReference>
<protein>
    <submittedName>
        <fullName evidence="2">Phosphotransferase enzyme family protein</fullName>
    </submittedName>
</protein>
<keyword evidence="2" id="KW-0808">Transferase</keyword>
<organism evidence="2 3">
    <name type="scientific">Rohdeia mirabilis</name>
    <dbReference type="NCBI Taxonomy" id="2528008"/>
    <lineage>
        <taxon>Bacteria</taxon>
        <taxon>Pseudomonadati</taxon>
        <taxon>Planctomycetota</taxon>
        <taxon>Planctomycetia</taxon>
        <taxon>Planctomycetia incertae sedis</taxon>
        <taxon>Rohdeia</taxon>
    </lineage>
</organism>
<keyword evidence="3" id="KW-1185">Reference proteome</keyword>
<dbReference type="AlphaFoldDB" id="A0A518CYD7"/>
<dbReference type="GO" id="GO:0016740">
    <property type="term" value="F:transferase activity"/>
    <property type="evidence" value="ECO:0007669"/>
    <property type="project" value="UniProtKB-KW"/>
</dbReference>
<reference evidence="2 3" key="1">
    <citation type="submission" date="2019-02" db="EMBL/GenBank/DDBJ databases">
        <title>Deep-cultivation of Planctomycetes and their phenomic and genomic characterization uncovers novel biology.</title>
        <authorList>
            <person name="Wiegand S."/>
            <person name="Jogler M."/>
            <person name="Boedeker C."/>
            <person name="Pinto D."/>
            <person name="Vollmers J."/>
            <person name="Rivas-Marin E."/>
            <person name="Kohn T."/>
            <person name="Peeters S.H."/>
            <person name="Heuer A."/>
            <person name="Rast P."/>
            <person name="Oberbeckmann S."/>
            <person name="Bunk B."/>
            <person name="Jeske O."/>
            <person name="Meyerdierks A."/>
            <person name="Storesund J.E."/>
            <person name="Kallscheuer N."/>
            <person name="Luecker S."/>
            <person name="Lage O.M."/>
            <person name="Pohl T."/>
            <person name="Merkel B.J."/>
            <person name="Hornburger P."/>
            <person name="Mueller R.-W."/>
            <person name="Bruemmer F."/>
            <person name="Labrenz M."/>
            <person name="Spormann A.M."/>
            <person name="Op den Camp H."/>
            <person name="Overmann J."/>
            <person name="Amann R."/>
            <person name="Jetten M.S.M."/>
            <person name="Mascher T."/>
            <person name="Medema M.H."/>
            <person name="Devos D.P."/>
            <person name="Kaster A.-K."/>
            <person name="Ovreas L."/>
            <person name="Rohde M."/>
            <person name="Galperin M.Y."/>
            <person name="Jogler C."/>
        </authorList>
    </citation>
    <scope>NUCLEOTIDE SEQUENCE [LARGE SCALE GENOMIC DNA]</scope>
    <source>
        <strain evidence="2 3">Pla163</strain>
    </source>
</reference>
<dbReference type="Proteomes" id="UP000319342">
    <property type="component" value="Chromosome"/>
</dbReference>
<accession>A0A518CYD7</accession>
<proteinExistence type="predicted"/>
<dbReference type="OrthoDB" id="277231at2"/>
<gene>
    <name evidence="2" type="ORF">Pla163_13230</name>
</gene>
<dbReference type="RefSeq" id="WP_145185366.1">
    <property type="nucleotide sequence ID" value="NZ_CP036290.1"/>
</dbReference>
<dbReference type="EMBL" id="CP036290">
    <property type="protein sequence ID" value="QDU84216.1"/>
    <property type="molecule type" value="Genomic_DNA"/>
</dbReference>